<dbReference type="SMART" id="SM00028">
    <property type="entry name" value="TPR"/>
    <property type="match status" value="5"/>
</dbReference>
<sequence>MTVLCSFPNVPGRKFGPAVAIVRMGHNVHRGPWFDLHRNFVLYVFNALRLYAGPCNEIVRLSKQWAEWDDLTSLANYRWVVQILFGYLTESSNPIHSSAMNISKPLSWDTSQVLQLLDSTLSDRTTYERFLSCRGTVALRLLDLLQDLLDSSHELRSRASLSKALVRLSRESGIHPTCFTLEVEKASQQVAGGGFGDICKGVVGGQIVAIKSMRQFADDDVKASMKVCVYTKCIPGFKLILQKLGREALIWRQLSHPNLLPFFGMYMLDNRLCLISPWMENGDLKHFLSNAPADIDRVSLIADVAMGLEYLHSENIVHGDLKTPNILVTPSGRACIADFGLSTIVDELSLKMAFSSRSGPAGTVRYQAPELLKNESSTHFGSDVYAFACVCYEILTGKVPFFEVVNEAAVICKIVMDEARPSGLEMIFPDELRLLLEDCWHQKAEKRPTSTAVLRRLYLFPDWVLQQGFQPPDWDGTYSARFRRSIQGLSLFPSIAEIQQRIPPNAMTVSHTGSVAYELGPDEKPSNGLTWPPPTSPLPATSWSSPPSAPPDEGTEMSEADEEQAQAATEAEAAMKTSNEPKKESESEDQKTLLEKNSTATQFSSAWDLGPLDIIFLTNLGAVYFDQKEYNKAIEACEKAIEQATRAGEKAAEQGRSLQADHKLIAKAYGYIGSCFERKGDLASAIKYFRKSLLEHHTPDILTKLQDVERIKAAVDKAAYMDPATAREEGNVQFKAGDFASAVKSYTESIKRDPHDARGYNNRAAAYKKLAAFSEALKDVNQAVKIDPTFTKAYIRKSSILYAMGDYARAIEVAQEAEHHDPEHKHAREIMALKTKCKGLIFKPSSTRSQVTTRQRGHQ</sequence>
<dbReference type="PROSITE" id="PS00108">
    <property type="entry name" value="PROTEIN_KINASE_ST"/>
    <property type="match status" value="1"/>
</dbReference>
<feature type="repeat" description="TPR" evidence="5">
    <location>
        <begin position="666"/>
        <end position="699"/>
    </location>
</feature>
<dbReference type="Pfam" id="PF13432">
    <property type="entry name" value="TPR_16"/>
    <property type="match status" value="1"/>
</dbReference>
<keyword evidence="4" id="KW-0067">ATP-binding</keyword>
<keyword evidence="3 9" id="KW-0418">Kinase</keyword>
<keyword evidence="1" id="KW-0808">Transferase</keyword>
<dbReference type="SMART" id="SM00220">
    <property type="entry name" value="S_TKc"/>
    <property type="match status" value="1"/>
</dbReference>
<feature type="domain" description="Protein kinase" evidence="8">
    <location>
        <begin position="184"/>
        <end position="459"/>
    </location>
</feature>
<evidence type="ECO:0000313" key="9">
    <source>
        <dbReference type="EMBL" id="KAF7354925.1"/>
    </source>
</evidence>
<dbReference type="Gene3D" id="1.25.40.10">
    <property type="entry name" value="Tetratricopeptide repeat domain"/>
    <property type="match status" value="2"/>
</dbReference>
<feature type="region of interest" description="Disordered" evidence="7">
    <location>
        <begin position="516"/>
        <end position="595"/>
    </location>
</feature>
<feature type="repeat" description="TPR" evidence="5">
    <location>
        <begin position="757"/>
        <end position="790"/>
    </location>
</feature>
<dbReference type="InterPro" id="IPR011009">
    <property type="entry name" value="Kinase-like_dom_sf"/>
</dbReference>
<feature type="compositionally biased region" description="Basic and acidic residues" evidence="7">
    <location>
        <begin position="579"/>
        <end position="594"/>
    </location>
</feature>
<dbReference type="OrthoDB" id="4062651at2759"/>
<keyword evidence="5" id="KW-0802">TPR repeat</keyword>
<keyword evidence="2" id="KW-0547">Nucleotide-binding</keyword>
<dbReference type="SUPFAM" id="SSF48452">
    <property type="entry name" value="TPR-like"/>
    <property type="match status" value="2"/>
</dbReference>
<evidence type="ECO:0000256" key="3">
    <source>
        <dbReference type="ARBA" id="ARBA00022777"/>
    </source>
</evidence>
<dbReference type="Proteomes" id="UP000623467">
    <property type="component" value="Unassembled WGS sequence"/>
</dbReference>
<dbReference type="Pfam" id="PF07714">
    <property type="entry name" value="PK_Tyr_Ser-Thr"/>
    <property type="match status" value="1"/>
</dbReference>
<dbReference type="EMBL" id="JACAZH010000011">
    <property type="protein sequence ID" value="KAF7354925.1"/>
    <property type="molecule type" value="Genomic_DNA"/>
</dbReference>
<dbReference type="InterPro" id="IPR019734">
    <property type="entry name" value="TPR_rpt"/>
</dbReference>
<organism evidence="9 10">
    <name type="scientific">Mycena sanguinolenta</name>
    <dbReference type="NCBI Taxonomy" id="230812"/>
    <lineage>
        <taxon>Eukaryota</taxon>
        <taxon>Fungi</taxon>
        <taxon>Dikarya</taxon>
        <taxon>Basidiomycota</taxon>
        <taxon>Agaricomycotina</taxon>
        <taxon>Agaricomycetes</taxon>
        <taxon>Agaricomycetidae</taxon>
        <taxon>Agaricales</taxon>
        <taxon>Marasmiineae</taxon>
        <taxon>Mycenaceae</taxon>
        <taxon>Mycena</taxon>
    </lineage>
</organism>
<feature type="repeat" description="TPR" evidence="5">
    <location>
        <begin position="723"/>
        <end position="756"/>
    </location>
</feature>
<evidence type="ECO:0000256" key="6">
    <source>
        <dbReference type="SAM" id="Coils"/>
    </source>
</evidence>
<feature type="repeat" description="TPR" evidence="5">
    <location>
        <begin position="614"/>
        <end position="647"/>
    </location>
</feature>
<dbReference type="GO" id="GO:0005524">
    <property type="term" value="F:ATP binding"/>
    <property type="evidence" value="ECO:0007669"/>
    <property type="project" value="UniProtKB-KW"/>
</dbReference>
<dbReference type="InterPro" id="IPR001245">
    <property type="entry name" value="Ser-Thr/Tyr_kinase_cat_dom"/>
</dbReference>
<dbReference type="InterPro" id="IPR011990">
    <property type="entry name" value="TPR-like_helical_dom_sf"/>
</dbReference>
<dbReference type="Pfam" id="PF13181">
    <property type="entry name" value="TPR_8"/>
    <property type="match status" value="1"/>
</dbReference>
<evidence type="ECO:0000256" key="5">
    <source>
        <dbReference type="PROSITE-ProRule" id="PRU00339"/>
    </source>
</evidence>
<dbReference type="AlphaFoldDB" id="A0A8H7CYG3"/>
<reference evidence="9" key="1">
    <citation type="submission" date="2020-05" db="EMBL/GenBank/DDBJ databases">
        <title>Mycena genomes resolve the evolution of fungal bioluminescence.</title>
        <authorList>
            <person name="Tsai I.J."/>
        </authorList>
    </citation>
    <scope>NUCLEOTIDE SEQUENCE</scope>
    <source>
        <strain evidence="9">160909Yilan</strain>
    </source>
</reference>
<evidence type="ECO:0000256" key="4">
    <source>
        <dbReference type="ARBA" id="ARBA00022840"/>
    </source>
</evidence>
<dbReference type="SUPFAM" id="SSF56112">
    <property type="entry name" value="Protein kinase-like (PK-like)"/>
    <property type="match status" value="1"/>
</dbReference>
<dbReference type="PANTHER" id="PTHR44329:SF288">
    <property type="entry name" value="MITOGEN-ACTIVATED PROTEIN KINASE KINASE KINASE 20"/>
    <property type="match status" value="1"/>
</dbReference>
<dbReference type="PRINTS" id="PR00109">
    <property type="entry name" value="TYRKINASE"/>
</dbReference>
<dbReference type="PROSITE" id="PS50011">
    <property type="entry name" value="PROTEIN_KINASE_DOM"/>
    <property type="match status" value="1"/>
</dbReference>
<feature type="coiled-coil region" evidence="6">
    <location>
        <begin position="627"/>
        <end position="654"/>
    </location>
</feature>
<evidence type="ECO:0000313" key="10">
    <source>
        <dbReference type="Proteomes" id="UP000623467"/>
    </source>
</evidence>
<feature type="compositionally biased region" description="Acidic residues" evidence="7">
    <location>
        <begin position="553"/>
        <end position="564"/>
    </location>
</feature>
<dbReference type="PANTHER" id="PTHR44329">
    <property type="entry name" value="SERINE/THREONINE-PROTEIN KINASE TNNI3K-RELATED"/>
    <property type="match status" value="1"/>
</dbReference>
<feature type="repeat" description="TPR" evidence="5">
    <location>
        <begin position="791"/>
        <end position="824"/>
    </location>
</feature>
<dbReference type="Gene3D" id="1.10.510.10">
    <property type="entry name" value="Transferase(Phosphotransferase) domain 1"/>
    <property type="match status" value="1"/>
</dbReference>
<evidence type="ECO:0000256" key="1">
    <source>
        <dbReference type="ARBA" id="ARBA00022679"/>
    </source>
</evidence>
<dbReference type="Pfam" id="PF13424">
    <property type="entry name" value="TPR_12"/>
    <property type="match status" value="1"/>
</dbReference>
<proteinExistence type="predicted"/>
<evidence type="ECO:0000256" key="7">
    <source>
        <dbReference type="SAM" id="MobiDB-lite"/>
    </source>
</evidence>
<gene>
    <name evidence="9" type="ORF">MSAN_01407300</name>
</gene>
<protein>
    <submittedName>
        <fullName evidence="9">Protein kinase domain-containing protein</fullName>
    </submittedName>
</protein>
<keyword evidence="6" id="KW-0175">Coiled coil</keyword>
<feature type="compositionally biased region" description="Low complexity" evidence="7">
    <location>
        <begin position="565"/>
        <end position="574"/>
    </location>
</feature>
<evidence type="ECO:0000259" key="8">
    <source>
        <dbReference type="PROSITE" id="PS50011"/>
    </source>
</evidence>
<dbReference type="InterPro" id="IPR051681">
    <property type="entry name" value="Ser/Thr_Kinases-Pseudokinases"/>
</dbReference>
<evidence type="ECO:0000256" key="2">
    <source>
        <dbReference type="ARBA" id="ARBA00022741"/>
    </source>
</evidence>
<keyword evidence="10" id="KW-1185">Reference proteome</keyword>
<dbReference type="GO" id="GO:0004674">
    <property type="term" value="F:protein serine/threonine kinase activity"/>
    <property type="evidence" value="ECO:0007669"/>
    <property type="project" value="TreeGrafter"/>
</dbReference>
<dbReference type="InterPro" id="IPR000719">
    <property type="entry name" value="Prot_kinase_dom"/>
</dbReference>
<accession>A0A8H7CYG3</accession>
<dbReference type="PROSITE" id="PS50005">
    <property type="entry name" value="TPR"/>
    <property type="match status" value="5"/>
</dbReference>
<name>A0A8H7CYG3_9AGAR</name>
<dbReference type="InterPro" id="IPR008271">
    <property type="entry name" value="Ser/Thr_kinase_AS"/>
</dbReference>
<comment type="caution">
    <text evidence="9">The sequence shown here is derived from an EMBL/GenBank/DDBJ whole genome shotgun (WGS) entry which is preliminary data.</text>
</comment>